<feature type="compositionally biased region" description="Gly residues" evidence="1">
    <location>
        <begin position="29"/>
        <end position="45"/>
    </location>
</feature>
<proteinExistence type="predicted"/>
<feature type="region of interest" description="Disordered" evidence="1">
    <location>
        <begin position="1"/>
        <end position="66"/>
    </location>
</feature>
<dbReference type="HOGENOM" id="CLU_2829677_0_0_4"/>
<dbReference type="Proteomes" id="UP000004956">
    <property type="component" value="Unassembled WGS sequence"/>
</dbReference>
<protein>
    <submittedName>
        <fullName evidence="2">Uncharacterized protein</fullName>
    </submittedName>
</protein>
<evidence type="ECO:0000313" key="3">
    <source>
        <dbReference type="Proteomes" id="UP000004956"/>
    </source>
</evidence>
<dbReference type="EMBL" id="AFBQ01000178">
    <property type="protein sequence ID" value="EHY31336.1"/>
    <property type="molecule type" value="Genomic_DNA"/>
</dbReference>
<keyword evidence="3" id="KW-1185">Reference proteome</keyword>
<organism evidence="2 3">
    <name type="scientific">Sutterella parvirubra YIT 11816</name>
    <dbReference type="NCBI Taxonomy" id="762967"/>
    <lineage>
        <taxon>Bacteria</taxon>
        <taxon>Pseudomonadati</taxon>
        <taxon>Pseudomonadota</taxon>
        <taxon>Betaproteobacteria</taxon>
        <taxon>Burkholderiales</taxon>
        <taxon>Sutterellaceae</taxon>
        <taxon>Sutterella</taxon>
    </lineage>
</organism>
<feature type="compositionally biased region" description="Basic and acidic residues" evidence="1">
    <location>
        <begin position="13"/>
        <end position="25"/>
    </location>
</feature>
<reference evidence="2 3" key="1">
    <citation type="submission" date="2011-11" db="EMBL/GenBank/DDBJ databases">
        <authorList>
            <person name="Weinstock G."/>
            <person name="Sodergren E."/>
            <person name="Clifton S."/>
            <person name="Fulton L."/>
            <person name="Fulton B."/>
            <person name="Courtney L."/>
            <person name="Fronick C."/>
            <person name="Harrison M."/>
            <person name="Strong C."/>
            <person name="Farmer C."/>
            <person name="Delahaunty K."/>
            <person name="Markovic C."/>
            <person name="Hall O."/>
            <person name="Minx P."/>
            <person name="Tomlinson C."/>
            <person name="Mitreva M."/>
            <person name="Hou S."/>
            <person name="Chen J."/>
            <person name="Wollam A."/>
            <person name="Pepin K.H."/>
            <person name="Johnson M."/>
            <person name="Bhonagiri V."/>
            <person name="Zhang X."/>
            <person name="Suruliraj S."/>
            <person name="Warren W."/>
            <person name="Chinwalla A."/>
            <person name="Mardis E.R."/>
            <person name="Wilson R.K."/>
        </authorList>
    </citation>
    <scope>NUCLEOTIDE SEQUENCE [LARGE SCALE GENOMIC DNA]</scope>
    <source>
        <strain evidence="2 3">YIT 11816</strain>
    </source>
</reference>
<dbReference type="AlphaFoldDB" id="H3KEX4"/>
<accession>H3KEX4</accession>
<dbReference type="STRING" id="762967.HMPREF9440_01288"/>
<evidence type="ECO:0000313" key="2">
    <source>
        <dbReference type="EMBL" id="EHY31336.1"/>
    </source>
</evidence>
<gene>
    <name evidence="2" type="ORF">HMPREF9440_01288</name>
</gene>
<sequence>MRNCAATLIDPPEEARHGGEKHPDDPGADGVGVGGEGRIGHGAGRVWGLRAGTNKGRRKRDASGGL</sequence>
<evidence type="ECO:0000256" key="1">
    <source>
        <dbReference type="SAM" id="MobiDB-lite"/>
    </source>
</evidence>
<comment type="caution">
    <text evidence="2">The sequence shown here is derived from an EMBL/GenBank/DDBJ whole genome shotgun (WGS) entry which is preliminary data.</text>
</comment>
<name>H3KEX4_9BURK</name>